<dbReference type="EMBL" id="JARBHB010000008">
    <property type="protein sequence ID" value="KAJ8877499.1"/>
    <property type="molecule type" value="Genomic_DNA"/>
</dbReference>
<accession>A0ABQ9GZM8</accession>
<dbReference type="Proteomes" id="UP001159363">
    <property type="component" value="Chromosome 7"/>
</dbReference>
<feature type="region of interest" description="Disordered" evidence="1">
    <location>
        <begin position="84"/>
        <end position="109"/>
    </location>
</feature>
<protein>
    <submittedName>
        <fullName evidence="2">Uncharacterized protein</fullName>
    </submittedName>
</protein>
<sequence length="179" mass="20464">MAAKMRGVPTREAIGEDVHYCYSGIRLFPSIFLSLQYSKMEDHLVWLSVSRSNAQVVKRFGRLLTSRSRELMWVIEVSMERRRNEKGGGNVRSPRKPADQRHRPPSRRRIVIEPTSREFPFPPLLQTAVVWSRPDAVDRASGALCQMSRSSAPSHHNPDIAVKHRHVLADEPFVSLILD</sequence>
<evidence type="ECO:0000313" key="2">
    <source>
        <dbReference type="EMBL" id="KAJ8877499.1"/>
    </source>
</evidence>
<reference evidence="2 3" key="1">
    <citation type="submission" date="2023-02" db="EMBL/GenBank/DDBJ databases">
        <title>LHISI_Scaffold_Assembly.</title>
        <authorList>
            <person name="Stuart O.P."/>
            <person name="Cleave R."/>
            <person name="Magrath M.J.L."/>
            <person name="Mikheyev A.S."/>
        </authorList>
    </citation>
    <scope>NUCLEOTIDE SEQUENCE [LARGE SCALE GENOMIC DNA]</scope>
    <source>
        <strain evidence="2">Daus_M_001</strain>
        <tissue evidence="2">Leg muscle</tissue>
    </source>
</reference>
<evidence type="ECO:0000313" key="3">
    <source>
        <dbReference type="Proteomes" id="UP001159363"/>
    </source>
</evidence>
<organism evidence="2 3">
    <name type="scientific">Dryococelus australis</name>
    <dbReference type="NCBI Taxonomy" id="614101"/>
    <lineage>
        <taxon>Eukaryota</taxon>
        <taxon>Metazoa</taxon>
        <taxon>Ecdysozoa</taxon>
        <taxon>Arthropoda</taxon>
        <taxon>Hexapoda</taxon>
        <taxon>Insecta</taxon>
        <taxon>Pterygota</taxon>
        <taxon>Neoptera</taxon>
        <taxon>Polyneoptera</taxon>
        <taxon>Phasmatodea</taxon>
        <taxon>Verophasmatodea</taxon>
        <taxon>Anareolatae</taxon>
        <taxon>Phasmatidae</taxon>
        <taxon>Eurycanthinae</taxon>
        <taxon>Dryococelus</taxon>
    </lineage>
</organism>
<name>A0ABQ9GZM8_9NEOP</name>
<proteinExistence type="predicted"/>
<evidence type="ECO:0000256" key="1">
    <source>
        <dbReference type="SAM" id="MobiDB-lite"/>
    </source>
</evidence>
<comment type="caution">
    <text evidence="2">The sequence shown here is derived from an EMBL/GenBank/DDBJ whole genome shotgun (WGS) entry which is preliminary data.</text>
</comment>
<keyword evidence="3" id="KW-1185">Reference proteome</keyword>
<gene>
    <name evidence="2" type="ORF">PR048_021954</name>
</gene>